<sequence length="34" mass="3749">MTALPLLLPDGTPTTLGAFIDRPFLLVVFLRHLV</sequence>
<keyword evidence="2" id="KW-1185">Reference proteome</keyword>
<organism evidence="1 2">
    <name type="scientific">Urbifossiella limnaea</name>
    <dbReference type="NCBI Taxonomy" id="2528023"/>
    <lineage>
        <taxon>Bacteria</taxon>
        <taxon>Pseudomonadati</taxon>
        <taxon>Planctomycetota</taxon>
        <taxon>Planctomycetia</taxon>
        <taxon>Gemmatales</taxon>
        <taxon>Gemmataceae</taxon>
        <taxon>Urbifossiella</taxon>
    </lineage>
</organism>
<evidence type="ECO:0000313" key="2">
    <source>
        <dbReference type="Proteomes" id="UP000319576"/>
    </source>
</evidence>
<reference evidence="1 2" key="1">
    <citation type="submission" date="2019-02" db="EMBL/GenBank/DDBJ databases">
        <title>Deep-cultivation of Planctomycetes and their phenomic and genomic characterization uncovers novel biology.</title>
        <authorList>
            <person name="Wiegand S."/>
            <person name="Jogler M."/>
            <person name="Boedeker C."/>
            <person name="Pinto D."/>
            <person name="Vollmers J."/>
            <person name="Rivas-Marin E."/>
            <person name="Kohn T."/>
            <person name="Peeters S.H."/>
            <person name="Heuer A."/>
            <person name="Rast P."/>
            <person name="Oberbeckmann S."/>
            <person name="Bunk B."/>
            <person name="Jeske O."/>
            <person name="Meyerdierks A."/>
            <person name="Storesund J.E."/>
            <person name="Kallscheuer N."/>
            <person name="Luecker S."/>
            <person name="Lage O.M."/>
            <person name="Pohl T."/>
            <person name="Merkel B.J."/>
            <person name="Hornburger P."/>
            <person name="Mueller R.-W."/>
            <person name="Bruemmer F."/>
            <person name="Labrenz M."/>
            <person name="Spormann A.M."/>
            <person name="Op den Camp H."/>
            <person name="Overmann J."/>
            <person name="Amann R."/>
            <person name="Jetten M.S.M."/>
            <person name="Mascher T."/>
            <person name="Medema M.H."/>
            <person name="Devos D.P."/>
            <person name="Kaster A.-K."/>
            <person name="Ovreas L."/>
            <person name="Rohde M."/>
            <person name="Galperin M.Y."/>
            <person name="Jogler C."/>
        </authorList>
    </citation>
    <scope>NUCLEOTIDE SEQUENCE [LARGE SCALE GENOMIC DNA]</scope>
    <source>
        <strain evidence="1 2">ETA_A1</strain>
    </source>
</reference>
<dbReference type="KEGG" id="uli:ETAA1_21260"/>
<protein>
    <submittedName>
        <fullName evidence="1">Uncharacterized protein</fullName>
    </submittedName>
</protein>
<name>A0A517XRN9_9BACT</name>
<proteinExistence type="predicted"/>
<dbReference type="Proteomes" id="UP000319576">
    <property type="component" value="Chromosome"/>
</dbReference>
<dbReference type="AlphaFoldDB" id="A0A517XRN9"/>
<accession>A0A517XRN9</accession>
<evidence type="ECO:0000313" key="1">
    <source>
        <dbReference type="EMBL" id="QDU20181.1"/>
    </source>
</evidence>
<gene>
    <name evidence="1" type="ORF">ETAA1_21260</name>
</gene>
<dbReference type="EMBL" id="CP036273">
    <property type="protein sequence ID" value="QDU20181.1"/>
    <property type="molecule type" value="Genomic_DNA"/>
</dbReference>